<sequence length="120" mass="13923">MDARDGLFAHCSADCRREADRLYWKRAWLCISPADHPDSRRLGLEGAKITMGLFSLHCSPLESDIRERHDRQVQSHDARHLIPCSLKSPSQIRTALCWRARLEQNPLPTHQLKTRLVFPR</sequence>
<proteinExistence type="predicted"/>
<reference evidence="1 2" key="1">
    <citation type="journal article" date="2024" name="Commun. Biol.">
        <title>Comparative genomic analysis of thermophilic fungi reveals convergent evolutionary adaptations and gene losses.</title>
        <authorList>
            <person name="Steindorff A.S."/>
            <person name="Aguilar-Pontes M.V."/>
            <person name="Robinson A.J."/>
            <person name="Andreopoulos B."/>
            <person name="LaButti K."/>
            <person name="Kuo A."/>
            <person name="Mondo S."/>
            <person name="Riley R."/>
            <person name="Otillar R."/>
            <person name="Haridas S."/>
            <person name="Lipzen A."/>
            <person name="Grimwood J."/>
            <person name="Schmutz J."/>
            <person name="Clum A."/>
            <person name="Reid I.D."/>
            <person name="Moisan M.C."/>
            <person name="Butler G."/>
            <person name="Nguyen T.T.M."/>
            <person name="Dewar K."/>
            <person name="Conant G."/>
            <person name="Drula E."/>
            <person name="Henrissat B."/>
            <person name="Hansel C."/>
            <person name="Singer S."/>
            <person name="Hutchinson M.I."/>
            <person name="de Vries R.P."/>
            <person name="Natvig D.O."/>
            <person name="Powell A.J."/>
            <person name="Tsang A."/>
            <person name="Grigoriev I.V."/>
        </authorList>
    </citation>
    <scope>NUCLEOTIDE SEQUENCE [LARGE SCALE GENOMIC DNA]</scope>
    <source>
        <strain evidence="1 2">CBS 494.80</strain>
    </source>
</reference>
<feature type="non-terminal residue" evidence="1">
    <location>
        <position position="120"/>
    </location>
</feature>
<organism evidence="1 2">
    <name type="scientific">Oculimacula yallundae</name>
    <dbReference type="NCBI Taxonomy" id="86028"/>
    <lineage>
        <taxon>Eukaryota</taxon>
        <taxon>Fungi</taxon>
        <taxon>Dikarya</taxon>
        <taxon>Ascomycota</taxon>
        <taxon>Pezizomycotina</taxon>
        <taxon>Leotiomycetes</taxon>
        <taxon>Helotiales</taxon>
        <taxon>Ploettnerulaceae</taxon>
        <taxon>Oculimacula</taxon>
    </lineage>
</organism>
<evidence type="ECO:0000313" key="2">
    <source>
        <dbReference type="Proteomes" id="UP001595075"/>
    </source>
</evidence>
<protein>
    <submittedName>
        <fullName evidence="1">Uncharacterized protein</fullName>
    </submittedName>
</protein>
<keyword evidence="2" id="KW-1185">Reference proteome</keyword>
<gene>
    <name evidence="1" type="ORF">VTL71DRAFT_4062</name>
</gene>
<evidence type="ECO:0000313" key="1">
    <source>
        <dbReference type="EMBL" id="KAL2064922.1"/>
    </source>
</evidence>
<dbReference type="Proteomes" id="UP001595075">
    <property type="component" value="Unassembled WGS sequence"/>
</dbReference>
<comment type="caution">
    <text evidence="1">The sequence shown here is derived from an EMBL/GenBank/DDBJ whole genome shotgun (WGS) entry which is preliminary data.</text>
</comment>
<dbReference type="EMBL" id="JAZHXI010000013">
    <property type="protein sequence ID" value="KAL2064922.1"/>
    <property type="molecule type" value="Genomic_DNA"/>
</dbReference>
<accession>A0ABR4C5Z2</accession>
<name>A0ABR4C5Z2_9HELO</name>